<gene>
    <name evidence="2" type="ORF">SAMN05421780_11026</name>
</gene>
<dbReference type="Proteomes" id="UP000199514">
    <property type="component" value="Unassembled WGS sequence"/>
</dbReference>
<evidence type="ECO:0000313" key="2">
    <source>
        <dbReference type="EMBL" id="SFC80246.1"/>
    </source>
</evidence>
<protein>
    <submittedName>
        <fullName evidence="2">PIN domain nuclease, a component of toxin-antitoxin system (PIN domain)</fullName>
    </submittedName>
</protein>
<sequence>MKYLIDTNIFIYIFEKKYDKLSSKQRSILNNAKNEFYLSEASYFEIAIKRRMGKPDFSHISVALLESDRKVLGIKLLKPKTEHYLNVVNVEKVLTSNGKPHADPFDLLIISQAIVEQFPVLSTDNYFPDYKQIKAIS</sequence>
<dbReference type="CDD" id="cd09872">
    <property type="entry name" value="PIN_Sll0205-like"/>
    <property type="match status" value="1"/>
</dbReference>
<dbReference type="Pfam" id="PF01850">
    <property type="entry name" value="PIN"/>
    <property type="match status" value="1"/>
</dbReference>
<dbReference type="RefSeq" id="WP_091514923.1">
    <property type="nucleotide sequence ID" value="NZ_FOLE01000010.1"/>
</dbReference>
<feature type="domain" description="PIN" evidence="1">
    <location>
        <begin position="3"/>
        <end position="130"/>
    </location>
</feature>
<dbReference type="InterPro" id="IPR029060">
    <property type="entry name" value="PIN-like_dom_sf"/>
</dbReference>
<evidence type="ECO:0000313" key="3">
    <source>
        <dbReference type="Proteomes" id="UP000199514"/>
    </source>
</evidence>
<dbReference type="InterPro" id="IPR002716">
    <property type="entry name" value="PIN_dom"/>
</dbReference>
<dbReference type="SUPFAM" id="SSF88723">
    <property type="entry name" value="PIN domain-like"/>
    <property type="match status" value="1"/>
</dbReference>
<organism evidence="2 3">
    <name type="scientific">Flexibacter flexilis DSM 6793</name>
    <dbReference type="NCBI Taxonomy" id="927664"/>
    <lineage>
        <taxon>Bacteria</taxon>
        <taxon>Pseudomonadati</taxon>
        <taxon>Bacteroidota</taxon>
        <taxon>Cytophagia</taxon>
        <taxon>Cytophagales</taxon>
        <taxon>Flexibacteraceae</taxon>
        <taxon>Flexibacter</taxon>
    </lineage>
</organism>
<dbReference type="PANTHER" id="PTHR36173:SF2">
    <property type="entry name" value="RIBONUCLEASE VAPC16"/>
    <property type="match status" value="1"/>
</dbReference>
<evidence type="ECO:0000259" key="1">
    <source>
        <dbReference type="Pfam" id="PF01850"/>
    </source>
</evidence>
<dbReference type="EMBL" id="FOLE01000010">
    <property type="protein sequence ID" value="SFC80246.1"/>
    <property type="molecule type" value="Genomic_DNA"/>
</dbReference>
<name>A0A1I1M5D4_9BACT</name>
<dbReference type="Gene3D" id="3.40.50.1010">
    <property type="entry name" value="5'-nuclease"/>
    <property type="match status" value="1"/>
</dbReference>
<dbReference type="PANTHER" id="PTHR36173">
    <property type="entry name" value="RIBONUCLEASE VAPC16-RELATED"/>
    <property type="match status" value="1"/>
</dbReference>
<dbReference type="InterPro" id="IPR041705">
    <property type="entry name" value="PIN_Sll0205"/>
</dbReference>
<keyword evidence="3" id="KW-1185">Reference proteome</keyword>
<dbReference type="AlphaFoldDB" id="A0A1I1M5D4"/>
<accession>A0A1I1M5D4</accession>
<reference evidence="2 3" key="1">
    <citation type="submission" date="2016-10" db="EMBL/GenBank/DDBJ databases">
        <authorList>
            <person name="de Groot N.N."/>
        </authorList>
    </citation>
    <scope>NUCLEOTIDE SEQUENCE [LARGE SCALE GENOMIC DNA]</scope>
    <source>
        <strain evidence="2 3">DSM 6793</strain>
    </source>
</reference>
<dbReference type="STRING" id="927664.SAMN05421780_11026"/>
<dbReference type="InterPro" id="IPR052919">
    <property type="entry name" value="TA_system_RNase"/>
</dbReference>
<proteinExistence type="predicted"/>
<dbReference type="OrthoDB" id="9798990at2"/>